<evidence type="ECO:0000259" key="2">
    <source>
        <dbReference type="PROSITE" id="PS50983"/>
    </source>
</evidence>
<protein>
    <submittedName>
        <fullName evidence="3">ABC transporter substrate-binding protein</fullName>
    </submittedName>
</protein>
<name>A0A6A1TJY4_NEOGA</name>
<dbReference type="PROSITE" id="PS50983">
    <property type="entry name" value="FE_B12_PBP"/>
    <property type="match status" value="1"/>
</dbReference>
<dbReference type="RefSeq" id="WP_151047096.1">
    <property type="nucleotide sequence ID" value="NZ_VZUL01000003.1"/>
</dbReference>
<dbReference type="InterPro" id="IPR002491">
    <property type="entry name" value="ABC_transptr_periplasmic_BD"/>
</dbReference>
<evidence type="ECO:0000256" key="1">
    <source>
        <dbReference type="SAM" id="SignalP"/>
    </source>
</evidence>
<dbReference type="PANTHER" id="PTHR30535">
    <property type="entry name" value="VITAMIN B12-BINDING PROTEIN"/>
    <property type="match status" value="1"/>
</dbReference>
<sequence>MLMLKSTLTALLIATASSFTVSPAFASTKYPLTLENCGAQVSFQKAPERAVGLGQNSAEILLLLGLQDKMAGTAFWPSKVLPQLAEANAKVKLLSVEFPTFESILAENPDFVAAALPSLLGPSSKVAKREDFDKVGVPTYLSPSTCLSTKEVKDQYGSRAQLWNMDLLYKEIDELSQIFDVSERGQALIADFKKREAALRASVAKDGKQLSYVFWFSSPSPSADAYLGGKNAASGFIADVLGGRNAVTAEAEWPTLGWESIIAANPDVIVVANLDRNRWELDKPEAKIKFLTTDPAVSQITAVKNKAMVVMDGQAMNPTVRTIYGAEQVAEQLKAIGFLK</sequence>
<dbReference type="Proteomes" id="UP000386575">
    <property type="component" value="Unassembled WGS sequence"/>
</dbReference>
<evidence type="ECO:0000313" key="4">
    <source>
        <dbReference type="Proteomes" id="UP000386575"/>
    </source>
</evidence>
<dbReference type="AlphaFoldDB" id="A0A6A1TJY4"/>
<feature type="domain" description="Fe/B12 periplasmic-binding" evidence="2">
    <location>
        <begin position="49"/>
        <end position="340"/>
    </location>
</feature>
<evidence type="ECO:0000313" key="3">
    <source>
        <dbReference type="EMBL" id="KAB1083861.1"/>
    </source>
</evidence>
<dbReference type="InterPro" id="IPR050902">
    <property type="entry name" value="ABC_Transporter_SBP"/>
</dbReference>
<proteinExistence type="predicted"/>
<reference evidence="3 4" key="1">
    <citation type="submission" date="2019-09" db="EMBL/GenBank/DDBJ databases">
        <title>Genome sequencing of Ng87 strain.</title>
        <authorList>
            <person name="Karasev E.S."/>
            <person name="Andronov E."/>
        </authorList>
    </citation>
    <scope>NUCLEOTIDE SEQUENCE [LARGE SCALE GENOMIC DNA]</scope>
    <source>
        <strain evidence="3 4">Ng87</strain>
    </source>
</reference>
<dbReference type="Gene3D" id="3.40.50.1980">
    <property type="entry name" value="Nitrogenase molybdenum iron protein domain"/>
    <property type="match status" value="2"/>
</dbReference>
<dbReference type="Pfam" id="PF01497">
    <property type="entry name" value="Peripla_BP_2"/>
    <property type="match status" value="1"/>
</dbReference>
<dbReference type="EMBL" id="VZUL01000003">
    <property type="protein sequence ID" value="KAB1083861.1"/>
    <property type="molecule type" value="Genomic_DNA"/>
</dbReference>
<organism evidence="3 4">
    <name type="scientific">Neorhizobium galegae</name>
    <name type="common">Rhizobium galegae</name>
    <dbReference type="NCBI Taxonomy" id="399"/>
    <lineage>
        <taxon>Bacteria</taxon>
        <taxon>Pseudomonadati</taxon>
        <taxon>Pseudomonadota</taxon>
        <taxon>Alphaproteobacteria</taxon>
        <taxon>Hyphomicrobiales</taxon>
        <taxon>Rhizobiaceae</taxon>
        <taxon>Rhizobium/Agrobacterium group</taxon>
        <taxon>Neorhizobium</taxon>
    </lineage>
</organism>
<dbReference type="SUPFAM" id="SSF53807">
    <property type="entry name" value="Helical backbone' metal receptor"/>
    <property type="match status" value="1"/>
</dbReference>
<feature type="signal peptide" evidence="1">
    <location>
        <begin position="1"/>
        <end position="26"/>
    </location>
</feature>
<feature type="chain" id="PRO_5025588982" evidence="1">
    <location>
        <begin position="27"/>
        <end position="340"/>
    </location>
</feature>
<gene>
    <name evidence="3" type="ORF">F4V91_31020</name>
</gene>
<comment type="caution">
    <text evidence="3">The sequence shown here is derived from an EMBL/GenBank/DDBJ whole genome shotgun (WGS) entry which is preliminary data.</text>
</comment>
<accession>A0A6A1TJY4</accession>
<keyword evidence="1" id="KW-0732">Signal</keyword>
<dbReference type="PANTHER" id="PTHR30535:SF7">
    <property type="entry name" value="IRON(III) DICITRATE-BINDING PROTEIN"/>
    <property type="match status" value="1"/>
</dbReference>